<dbReference type="GO" id="GO:0016020">
    <property type="term" value="C:membrane"/>
    <property type="evidence" value="ECO:0007669"/>
    <property type="project" value="UniProtKB-SubCell"/>
</dbReference>
<comment type="similarity">
    <text evidence="10">Belongs to the NhaD Na(+)/H(+) (TC 2.A.62) antiporter family.</text>
</comment>
<comment type="subcellular location">
    <subcellularLocation>
        <location evidence="1">Membrane</location>
        <topology evidence="1">Multi-pass membrane protein</topology>
    </subcellularLocation>
</comment>
<keyword evidence="4 12" id="KW-0812">Transmembrane</keyword>
<keyword evidence="6" id="KW-0915">Sodium</keyword>
<feature type="transmembrane region" description="Helical" evidence="12">
    <location>
        <begin position="363"/>
        <end position="381"/>
    </location>
</feature>
<evidence type="ECO:0000256" key="3">
    <source>
        <dbReference type="ARBA" id="ARBA00022449"/>
    </source>
</evidence>
<feature type="compositionally biased region" description="Low complexity" evidence="11">
    <location>
        <begin position="1"/>
        <end position="15"/>
    </location>
</feature>
<evidence type="ECO:0000256" key="7">
    <source>
        <dbReference type="ARBA" id="ARBA00023065"/>
    </source>
</evidence>
<dbReference type="InterPro" id="IPR045016">
    <property type="entry name" value="NhaD-like"/>
</dbReference>
<evidence type="ECO:0000256" key="12">
    <source>
        <dbReference type="SAM" id="Phobius"/>
    </source>
</evidence>
<keyword evidence="3" id="KW-0050">Antiport</keyword>
<dbReference type="Pfam" id="PF03600">
    <property type="entry name" value="CitMHS"/>
    <property type="match status" value="1"/>
</dbReference>
<feature type="transmembrane region" description="Helical" evidence="12">
    <location>
        <begin position="387"/>
        <end position="407"/>
    </location>
</feature>
<dbReference type="PANTHER" id="PTHR43269">
    <property type="entry name" value="SODIUM/PROTON ANTIPORTER 1-RELATED"/>
    <property type="match status" value="1"/>
</dbReference>
<keyword evidence="9" id="KW-0739">Sodium transport</keyword>
<gene>
    <name evidence="14" type="primary">nhaD</name>
</gene>
<feature type="transmembrane region" description="Helical" evidence="12">
    <location>
        <begin position="502"/>
        <end position="527"/>
    </location>
</feature>
<dbReference type="NCBIfam" id="NF038006">
    <property type="entry name" value="NhaD_1"/>
    <property type="match status" value="1"/>
</dbReference>
<feature type="transmembrane region" description="Helical" evidence="12">
    <location>
        <begin position="240"/>
        <end position="268"/>
    </location>
</feature>
<protein>
    <submittedName>
        <fullName evidence="14">Na+/H+ antiporter</fullName>
    </submittedName>
</protein>
<reference evidence="14" key="1">
    <citation type="submission" date="2007-06" db="EMBL/GenBank/DDBJ databases">
        <title>Genes involved in salt tolerance.</title>
        <authorList>
            <person name="Cosentino C."/>
            <person name="Fischer-Schliebs E."/>
            <person name="Thiel G."/>
            <person name="Homann U."/>
        </authorList>
    </citation>
    <scope>NUCLEOTIDE SEQUENCE</scope>
    <source>
        <tissue evidence="14">Leaf</tissue>
    </source>
</reference>
<feature type="transmembrane region" description="Helical" evidence="12">
    <location>
        <begin position="280"/>
        <end position="298"/>
    </location>
</feature>
<evidence type="ECO:0000256" key="10">
    <source>
        <dbReference type="ARBA" id="ARBA00025753"/>
    </source>
</evidence>
<evidence type="ECO:0000256" key="5">
    <source>
        <dbReference type="ARBA" id="ARBA00022989"/>
    </source>
</evidence>
<keyword evidence="2" id="KW-0813">Transport</keyword>
<evidence type="ECO:0000256" key="2">
    <source>
        <dbReference type="ARBA" id="ARBA00022448"/>
    </source>
</evidence>
<keyword evidence="7" id="KW-0406">Ion transport</keyword>
<feature type="transmembrane region" description="Helical" evidence="12">
    <location>
        <begin position="143"/>
        <end position="164"/>
    </location>
</feature>
<sequence>MASSLSSTSYYLSSSRPRKRPSLSWSPPYPVILRRASPATVNSPSSLNTKPWGGKCRRYLHRDGVIVRVEDKARGLSSSSPELEDLSSGECDPLCSVDEISSRDVEATYQPKTDLVKALAILAAALTGTVAINHSWVAANQDLALALLFGIGYAGIIFEESLAFNKSGVGLLMAVSMWVIRSIGAPSTEVAVAELQHATGEVSEIVFFLLGAMTIVEIIDAHQGFKLVTENITTRKPRTLLWVVGFVTFFLSAILDNLTSTIVMVSLLRKLVPPSEYRKLLGAVVVIAANAGGAWTPIGDVTTTMLWIHGQLSTLPTMKDLIIPSAISLAVPLALMSLTSEANGKEESSSVMASEQMAPRGQLVFAVGVGALVSVPVFKSVTGLPPYMGMLLGLGVLWILTDAIHYGESERQRLKVPQALSRIDTQGALFFLGILLSVSSLESAGILRELANYLDAHIPNIELIASAIGVVSAIVDNVPLVAATMGMYDLTSFPKDSEFWQLVAFCAGTGGSMLIIGSAAGVAFMGMEKVDFFWYLKKVSGFAFAGYAAGIAAYLAMHNLNFSLPTTLAHVPFISGS</sequence>
<evidence type="ECO:0000256" key="11">
    <source>
        <dbReference type="SAM" id="MobiDB-lite"/>
    </source>
</evidence>
<evidence type="ECO:0000256" key="8">
    <source>
        <dbReference type="ARBA" id="ARBA00023136"/>
    </source>
</evidence>
<evidence type="ECO:0000256" key="4">
    <source>
        <dbReference type="ARBA" id="ARBA00022692"/>
    </source>
</evidence>
<dbReference type="InterPro" id="IPR004680">
    <property type="entry name" value="Cit_transptr-like_dom"/>
</dbReference>
<accession>A6Q0F8</accession>
<dbReference type="PANTHER" id="PTHR43269:SF2">
    <property type="entry name" value="SODIUM_PROTON ANTIPORTER 1-RELATED"/>
    <property type="match status" value="1"/>
</dbReference>
<feature type="transmembrane region" description="Helical" evidence="12">
    <location>
        <begin position="428"/>
        <end position="447"/>
    </location>
</feature>
<feature type="region of interest" description="Disordered" evidence="11">
    <location>
        <begin position="1"/>
        <end position="23"/>
    </location>
</feature>
<feature type="transmembrane region" description="Helical" evidence="12">
    <location>
        <begin position="467"/>
        <end position="490"/>
    </location>
</feature>
<name>A6Q0F8_MESCR</name>
<feature type="transmembrane region" description="Helical" evidence="12">
    <location>
        <begin position="539"/>
        <end position="557"/>
    </location>
</feature>
<organism evidence="14">
    <name type="scientific">Mesembryanthemum crystallinum</name>
    <name type="common">Common ice plant</name>
    <name type="synonym">Cryophytum crystallinum</name>
    <dbReference type="NCBI Taxonomy" id="3544"/>
    <lineage>
        <taxon>Eukaryota</taxon>
        <taxon>Viridiplantae</taxon>
        <taxon>Streptophyta</taxon>
        <taxon>Embryophyta</taxon>
        <taxon>Tracheophyta</taxon>
        <taxon>Spermatophyta</taxon>
        <taxon>Magnoliopsida</taxon>
        <taxon>eudicotyledons</taxon>
        <taxon>Gunneridae</taxon>
        <taxon>Pentapetalae</taxon>
        <taxon>Caryophyllales</taxon>
        <taxon>Aizoaceae</taxon>
        <taxon>Mesembryanthemum</taxon>
        <taxon>Mesembryanthemum subgen. Cryophytum</taxon>
    </lineage>
</organism>
<evidence type="ECO:0000256" key="9">
    <source>
        <dbReference type="ARBA" id="ARBA00023201"/>
    </source>
</evidence>
<feature type="domain" description="Citrate transporter-like" evidence="13">
    <location>
        <begin position="153"/>
        <end position="485"/>
    </location>
</feature>
<dbReference type="EMBL" id="AM746986">
    <property type="protein sequence ID" value="CAN99590.1"/>
    <property type="molecule type" value="mRNA"/>
</dbReference>
<proteinExistence type="evidence at transcript level"/>
<evidence type="ECO:0000313" key="14">
    <source>
        <dbReference type="EMBL" id="CAN99590.1"/>
    </source>
</evidence>
<dbReference type="GO" id="GO:0015297">
    <property type="term" value="F:antiporter activity"/>
    <property type="evidence" value="ECO:0007669"/>
    <property type="project" value="UniProtKB-KW"/>
</dbReference>
<evidence type="ECO:0000256" key="1">
    <source>
        <dbReference type="ARBA" id="ARBA00004141"/>
    </source>
</evidence>
<keyword evidence="5 12" id="KW-1133">Transmembrane helix</keyword>
<feature type="transmembrane region" description="Helical" evidence="12">
    <location>
        <begin position="118"/>
        <end position="137"/>
    </location>
</feature>
<dbReference type="AlphaFoldDB" id="A6Q0F8"/>
<keyword evidence="8 12" id="KW-0472">Membrane</keyword>
<evidence type="ECO:0000259" key="13">
    <source>
        <dbReference type="Pfam" id="PF03600"/>
    </source>
</evidence>
<evidence type="ECO:0000256" key="6">
    <source>
        <dbReference type="ARBA" id="ARBA00023053"/>
    </source>
</evidence>
<dbReference type="GO" id="GO:0006814">
    <property type="term" value="P:sodium ion transport"/>
    <property type="evidence" value="ECO:0007669"/>
    <property type="project" value="UniProtKB-KW"/>
</dbReference>